<gene>
    <name evidence="1" type="ORF">SCALIN_C02_0019</name>
</gene>
<evidence type="ECO:0000313" key="1">
    <source>
        <dbReference type="EMBL" id="GAX59340.1"/>
    </source>
</evidence>
<dbReference type="Proteomes" id="UP000218542">
    <property type="component" value="Unassembled WGS sequence"/>
</dbReference>
<keyword evidence="2" id="KW-1185">Reference proteome</keyword>
<dbReference type="OrthoDB" id="9554602at2"/>
<name>A0A286TTV9_9BACT</name>
<dbReference type="EMBL" id="BAOS01000002">
    <property type="protein sequence ID" value="GAX59340.1"/>
    <property type="molecule type" value="Genomic_DNA"/>
</dbReference>
<dbReference type="RefSeq" id="WP_096892479.1">
    <property type="nucleotide sequence ID" value="NZ_BAOS01000002.1"/>
</dbReference>
<dbReference type="AlphaFoldDB" id="A0A286TTV9"/>
<accession>A0A286TTV9</accession>
<evidence type="ECO:0000313" key="2">
    <source>
        <dbReference type="Proteomes" id="UP000218542"/>
    </source>
</evidence>
<comment type="caution">
    <text evidence="1">The sequence shown here is derived from an EMBL/GenBank/DDBJ whole genome shotgun (WGS) entry which is preliminary data.</text>
</comment>
<protein>
    <submittedName>
        <fullName evidence="1">Phosphotransacetylase</fullName>
    </submittedName>
</protein>
<sequence>MATISYPKNFEIIKNDGSYLEIRIGEIVKGCNHYFYQLSKNGIKFQGKKKLTLLGPEFGVIRTDITETGKYTFSIYLNDAEYSFGAPWRIITNPVKKLINWIFNNPVWEQDVFVMVRKEQEKLSEKIKPLVEKYAPFLLLDNEERYVPASLDYLVNQEKPDNNLNDLKVGIIFHRLDTGRKKKVTRRTRLTGVVRENIEDIPINDIGKVLPFNGDNLGELDTLKVSDVATANNEMRNAIEKRVGNADNITVYYSCFFNPNQKRDEVVINYHFLYAYDPKTEKDGQRFKIASHVFDRESISIVFNWDRNNPEIEPQPDSVLYGAHLPGQKITLKRKDNGEEQAWSTGRVKLKWKDVAIVKNEEKDKLHPVVAVALGSHAPYPVRGVYVVDPGKMLPSLTEPARAGKGLIPSCYENNKRKVEEVFESKDVSFYTLADLELGSITSTSKNSILAFSGDVVDIIGGNNAKFPPFTKRETEIDKYVNGTADDPVHIWDPNKVDKTDDTKFADLVNKIEKSLTEGVVR</sequence>
<reference evidence="2" key="1">
    <citation type="journal article" date="2017" name="Environ. Microbiol. Rep.">
        <title>Genetic Diversity of Marine Anaerobic Ammonium-Oxidizing Bacteria as Revealed by Genomic and Proteomic Analyses of 'Candidatus Scalindua japonica'.</title>
        <authorList>
            <person name="Oshiki M."/>
            <person name="Mizuto K."/>
            <person name="Kimura Z."/>
            <person name="Kindaichi T."/>
            <person name="Satoh H."/>
            <person name="Okabe S."/>
        </authorList>
    </citation>
    <scope>NUCLEOTIDE SEQUENCE [LARGE SCALE GENOMIC DNA]</scope>
    <source>
        <strain evidence="2">husup-a2</strain>
    </source>
</reference>
<organism evidence="1 2">
    <name type="scientific">Candidatus Scalindua japonica</name>
    <dbReference type="NCBI Taxonomy" id="1284222"/>
    <lineage>
        <taxon>Bacteria</taxon>
        <taxon>Pseudomonadati</taxon>
        <taxon>Planctomycetota</taxon>
        <taxon>Candidatus Brocadiia</taxon>
        <taxon>Candidatus Brocadiales</taxon>
        <taxon>Candidatus Scalinduaceae</taxon>
        <taxon>Candidatus Scalindua</taxon>
    </lineage>
</organism>
<proteinExistence type="predicted"/>